<feature type="compositionally biased region" description="Polar residues" evidence="1">
    <location>
        <begin position="627"/>
        <end position="649"/>
    </location>
</feature>
<dbReference type="KEGG" id="tps:THAPSDRAFT_2519"/>
<dbReference type="STRING" id="35128.B8BUL1"/>
<dbReference type="eggNOG" id="ENOG502RWQ0">
    <property type="taxonomic scope" value="Eukaryota"/>
</dbReference>
<feature type="compositionally biased region" description="Basic and acidic residues" evidence="1">
    <location>
        <begin position="608"/>
        <end position="626"/>
    </location>
</feature>
<keyword evidence="4" id="KW-1185">Reference proteome</keyword>
<dbReference type="AlphaFoldDB" id="B8BUL1"/>
<proteinExistence type="predicted"/>
<evidence type="ECO:0000313" key="4">
    <source>
        <dbReference type="Proteomes" id="UP000001449"/>
    </source>
</evidence>
<reference evidence="3 4" key="1">
    <citation type="journal article" date="2004" name="Science">
        <title>The genome of the diatom Thalassiosira pseudonana: ecology, evolution, and metabolism.</title>
        <authorList>
            <person name="Armbrust E.V."/>
            <person name="Berges J.A."/>
            <person name="Bowler C."/>
            <person name="Green B.R."/>
            <person name="Martinez D."/>
            <person name="Putnam N.H."/>
            <person name="Zhou S."/>
            <person name="Allen A.E."/>
            <person name="Apt K.E."/>
            <person name="Bechner M."/>
            <person name="Brzezinski M.A."/>
            <person name="Chaal B.K."/>
            <person name="Chiovitti A."/>
            <person name="Davis A.K."/>
            <person name="Demarest M.S."/>
            <person name="Detter J.C."/>
            <person name="Glavina T."/>
            <person name="Goodstein D."/>
            <person name="Hadi M.Z."/>
            <person name="Hellsten U."/>
            <person name="Hildebrand M."/>
            <person name="Jenkins B.D."/>
            <person name="Jurka J."/>
            <person name="Kapitonov V.V."/>
            <person name="Kroger N."/>
            <person name="Lau W.W."/>
            <person name="Lane T.W."/>
            <person name="Larimer F.W."/>
            <person name="Lippmeier J.C."/>
            <person name="Lucas S."/>
            <person name="Medina M."/>
            <person name="Montsant A."/>
            <person name="Obornik M."/>
            <person name="Parker M.S."/>
            <person name="Palenik B."/>
            <person name="Pazour G.J."/>
            <person name="Richardson P.M."/>
            <person name="Rynearson T.A."/>
            <person name="Saito M.A."/>
            <person name="Schwartz D.C."/>
            <person name="Thamatrakoln K."/>
            <person name="Valentin K."/>
            <person name="Vardi A."/>
            <person name="Wilkerson F.P."/>
            <person name="Rokhsar D.S."/>
        </authorList>
    </citation>
    <scope>NUCLEOTIDE SEQUENCE [LARGE SCALE GENOMIC DNA]</scope>
    <source>
        <strain evidence="3 4">CCMP1335</strain>
    </source>
</reference>
<dbReference type="EMBL" id="CM000639">
    <property type="protein sequence ID" value="EED95308.1"/>
    <property type="molecule type" value="Genomic_DNA"/>
</dbReference>
<dbReference type="Proteomes" id="UP000001449">
    <property type="component" value="Chromosome 2"/>
</dbReference>
<dbReference type="RefSeq" id="XP_002287865.1">
    <property type="nucleotide sequence ID" value="XM_002287829.1"/>
</dbReference>
<reference evidence="3 4" key="2">
    <citation type="journal article" date="2008" name="Nature">
        <title>The Phaeodactylum genome reveals the evolutionary history of diatom genomes.</title>
        <authorList>
            <person name="Bowler C."/>
            <person name="Allen A.E."/>
            <person name="Badger J.H."/>
            <person name="Grimwood J."/>
            <person name="Jabbari K."/>
            <person name="Kuo A."/>
            <person name="Maheswari U."/>
            <person name="Martens C."/>
            <person name="Maumus F."/>
            <person name="Otillar R.P."/>
            <person name="Rayko E."/>
            <person name="Salamov A."/>
            <person name="Vandepoele K."/>
            <person name="Beszteri B."/>
            <person name="Gruber A."/>
            <person name="Heijde M."/>
            <person name="Katinka M."/>
            <person name="Mock T."/>
            <person name="Valentin K."/>
            <person name="Verret F."/>
            <person name="Berges J.A."/>
            <person name="Brownlee C."/>
            <person name="Cadoret J.P."/>
            <person name="Chiovitti A."/>
            <person name="Choi C.J."/>
            <person name="Coesel S."/>
            <person name="De Martino A."/>
            <person name="Detter J.C."/>
            <person name="Durkin C."/>
            <person name="Falciatore A."/>
            <person name="Fournet J."/>
            <person name="Haruta M."/>
            <person name="Huysman M.J."/>
            <person name="Jenkins B.D."/>
            <person name="Jiroutova K."/>
            <person name="Jorgensen R.E."/>
            <person name="Joubert Y."/>
            <person name="Kaplan A."/>
            <person name="Kroger N."/>
            <person name="Kroth P.G."/>
            <person name="La Roche J."/>
            <person name="Lindquist E."/>
            <person name="Lommer M."/>
            <person name="Martin-Jezequel V."/>
            <person name="Lopez P.J."/>
            <person name="Lucas S."/>
            <person name="Mangogna M."/>
            <person name="McGinnis K."/>
            <person name="Medlin L.K."/>
            <person name="Montsant A."/>
            <person name="Oudot-Le Secq M.P."/>
            <person name="Napoli C."/>
            <person name="Obornik M."/>
            <person name="Parker M.S."/>
            <person name="Petit J.L."/>
            <person name="Porcel B.M."/>
            <person name="Poulsen N."/>
            <person name="Robison M."/>
            <person name="Rychlewski L."/>
            <person name="Rynearson T.A."/>
            <person name="Schmutz J."/>
            <person name="Shapiro H."/>
            <person name="Siaut M."/>
            <person name="Stanley M."/>
            <person name="Sussman M.R."/>
            <person name="Taylor A.R."/>
            <person name="Vardi A."/>
            <person name="von Dassow P."/>
            <person name="Vyverman W."/>
            <person name="Willis A."/>
            <person name="Wyrwicz L.S."/>
            <person name="Rokhsar D.S."/>
            <person name="Weissenbach J."/>
            <person name="Armbrust E.V."/>
            <person name="Green B.R."/>
            <person name="Van de Peer Y."/>
            <person name="Grigoriev I.V."/>
        </authorList>
    </citation>
    <scope>NUCLEOTIDE SEQUENCE [LARGE SCALE GENOMIC DNA]</scope>
    <source>
        <strain evidence="3 4">CCMP1335</strain>
    </source>
</reference>
<dbReference type="OMA" id="CELQIIR"/>
<feature type="region of interest" description="Disordered" evidence="1">
    <location>
        <begin position="104"/>
        <end position="125"/>
    </location>
</feature>
<dbReference type="SMART" id="SM00271">
    <property type="entry name" value="DnaJ"/>
    <property type="match status" value="1"/>
</dbReference>
<sequence length="657" mass="75896">MGSIALRTRNHTSGPRAMPYKRSKSIVLAIAVLTMMSSRFGADEGLSSSPTSNLKPSSFLFFALANAESSQNQPPWNNDGTDGKHGDAIEPPLNYYELLDLETPTTHRRSQSHTLHNRKKRSAYRSRIKTDQIKKAYRKQAQLYHPDKLAARRLKQENRNATNSSNQNTNDPLVSMTMEEATSRFAQIAEAYQVLSDPIQRYEYDWELLETEEEHEEDRMLMMEEQQHKEREERRQKQHERQQAYSNGGDESYYSLYDKLRDGAINLNAWKDNLNLDPWAVFEDFFFQESTMGDEGESASTNRGYYNNKDSQHVYGHQRYYESQSKQREPPRVSETTVYRGFDPNLGAMVYSVLRREDYVNGKRTADGKYFYQVLGQDFVAGTQVDPYTGFTLREYYSAVTEPYLVEEGYSDKDDMAYHDTNFHYQHHFQHEHEAQKPKQKQSRSSLFRLEEGESLIPEANEEETNKHHSWRSPNGQYSAVLSSTCELQIIRQSVDGANAIVWSSETYIPYTRAHGCHLTLSSLGRLILSVDYGSGIGTTAANRNDNNTESNRIYNTVLWSTPMPPVVPHWINDDTGNGEQPVSFRYYASLDDDGVIGVYRVMRRTPHREEQRNRSNDEYSTKTKDPTAQSNLQEDTMRTGIQSNNNQRCRLRYFSG</sequence>
<evidence type="ECO:0000256" key="1">
    <source>
        <dbReference type="SAM" id="MobiDB-lite"/>
    </source>
</evidence>
<evidence type="ECO:0000259" key="2">
    <source>
        <dbReference type="PROSITE" id="PS50076"/>
    </source>
</evidence>
<dbReference type="SUPFAM" id="SSF46565">
    <property type="entry name" value="Chaperone J-domain"/>
    <property type="match status" value="1"/>
</dbReference>
<dbReference type="InterPro" id="IPR001623">
    <property type="entry name" value="DnaJ_domain"/>
</dbReference>
<protein>
    <recommendedName>
        <fullName evidence="2">J domain-containing protein</fullName>
    </recommendedName>
</protein>
<dbReference type="Gene3D" id="2.90.10.10">
    <property type="entry name" value="Bulb-type lectin domain"/>
    <property type="match status" value="1"/>
</dbReference>
<feature type="domain" description="J" evidence="2">
    <location>
        <begin position="94"/>
        <end position="208"/>
    </location>
</feature>
<dbReference type="PRINTS" id="PR00625">
    <property type="entry name" value="JDOMAIN"/>
</dbReference>
<dbReference type="CDD" id="cd06257">
    <property type="entry name" value="DnaJ"/>
    <property type="match status" value="1"/>
</dbReference>
<dbReference type="InterPro" id="IPR036869">
    <property type="entry name" value="J_dom_sf"/>
</dbReference>
<dbReference type="PANTHER" id="PTHR44240">
    <property type="entry name" value="DNAJ DOMAIN (PROKARYOTIC HEAT SHOCK PROTEIN)-RELATED"/>
    <property type="match status" value="1"/>
</dbReference>
<dbReference type="PROSITE" id="PS50076">
    <property type="entry name" value="DNAJ_2"/>
    <property type="match status" value="1"/>
</dbReference>
<dbReference type="InterPro" id="IPR036426">
    <property type="entry name" value="Bulb-type_lectin_dom_sf"/>
</dbReference>
<dbReference type="GeneID" id="7450387"/>
<accession>B8BUL1</accession>
<dbReference type="PANTHER" id="PTHR44240:SF10">
    <property type="entry name" value="J DOMAIN-CONTAINING PROTEIN"/>
    <property type="match status" value="1"/>
</dbReference>
<dbReference type="InParanoid" id="B8BUL1"/>
<feature type="compositionally biased region" description="Basic residues" evidence="1">
    <location>
        <begin position="106"/>
        <end position="125"/>
    </location>
</feature>
<dbReference type="HOGENOM" id="CLU_417719_0_0_1"/>
<feature type="region of interest" description="Disordered" evidence="1">
    <location>
        <begin position="604"/>
        <end position="649"/>
    </location>
</feature>
<dbReference type="PaxDb" id="35128-Thaps2519"/>
<dbReference type="Gene3D" id="1.10.287.110">
    <property type="entry name" value="DnaJ domain"/>
    <property type="match status" value="1"/>
</dbReference>
<dbReference type="InterPro" id="IPR018253">
    <property type="entry name" value="DnaJ_domain_CS"/>
</dbReference>
<evidence type="ECO:0000313" key="3">
    <source>
        <dbReference type="EMBL" id="EED95308.1"/>
    </source>
</evidence>
<feature type="compositionally biased region" description="Basic and acidic residues" evidence="1">
    <location>
        <begin position="224"/>
        <end position="242"/>
    </location>
</feature>
<name>B8BUL1_THAPS</name>
<feature type="region of interest" description="Disordered" evidence="1">
    <location>
        <begin position="454"/>
        <end position="474"/>
    </location>
</feature>
<organism evidence="3 4">
    <name type="scientific">Thalassiosira pseudonana</name>
    <name type="common">Marine diatom</name>
    <name type="synonym">Cyclotella nana</name>
    <dbReference type="NCBI Taxonomy" id="35128"/>
    <lineage>
        <taxon>Eukaryota</taxon>
        <taxon>Sar</taxon>
        <taxon>Stramenopiles</taxon>
        <taxon>Ochrophyta</taxon>
        <taxon>Bacillariophyta</taxon>
        <taxon>Coscinodiscophyceae</taxon>
        <taxon>Thalassiosirophycidae</taxon>
        <taxon>Thalassiosirales</taxon>
        <taxon>Thalassiosiraceae</taxon>
        <taxon>Thalassiosira</taxon>
    </lineage>
</organism>
<dbReference type="PROSITE" id="PS00636">
    <property type="entry name" value="DNAJ_1"/>
    <property type="match status" value="1"/>
</dbReference>
<dbReference type="InterPro" id="IPR052276">
    <property type="entry name" value="Diphthamide-biosynth_chaperone"/>
</dbReference>
<gene>
    <name evidence="3" type="ORF">THAPSDRAFT_2519</name>
</gene>
<feature type="region of interest" description="Disordered" evidence="1">
    <location>
        <begin position="224"/>
        <end position="249"/>
    </location>
</feature>